<dbReference type="Pfam" id="PF12146">
    <property type="entry name" value="Hydrolase_4"/>
    <property type="match status" value="1"/>
</dbReference>
<reference evidence="2" key="1">
    <citation type="journal article" date="2021" name="PeerJ">
        <title>Extensive microbial diversity within the chicken gut microbiome revealed by metagenomics and culture.</title>
        <authorList>
            <person name="Gilroy R."/>
            <person name="Ravi A."/>
            <person name="Getino M."/>
            <person name="Pursley I."/>
            <person name="Horton D.L."/>
            <person name="Alikhan N.F."/>
            <person name="Baker D."/>
            <person name="Gharbi K."/>
            <person name="Hall N."/>
            <person name="Watson M."/>
            <person name="Adriaenssens E.M."/>
            <person name="Foster-Nyarko E."/>
            <person name="Jarju S."/>
            <person name="Secka A."/>
            <person name="Antonio M."/>
            <person name="Oren A."/>
            <person name="Chaudhuri R.R."/>
            <person name="La Ragione R."/>
            <person name="Hildebrand F."/>
            <person name="Pallen M.J."/>
        </authorList>
    </citation>
    <scope>NUCLEOTIDE SEQUENCE</scope>
    <source>
        <strain evidence="2">CHK196-7946</strain>
    </source>
</reference>
<proteinExistence type="predicted"/>
<evidence type="ECO:0000259" key="1">
    <source>
        <dbReference type="Pfam" id="PF12146"/>
    </source>
</evidence>
<evidence type="ECO:0000313" key="2">
    <source>
        <dbReference type="EMBL" id="HJC75686.1"/>
    </source>
</evidence>
<dbReference type="InterPro" id="IPR051044">
    <property type="entry name" value="MAG_DAG_Lipase"/>
</dbReference>
<comment type="caution">
    <text evidence="2">The sequence shown here is derived from an EMBL/GenBank/DDBJ whole genome shotgun (WGS) entry which is preliminary data.</text>
</comment>
<organism evidence="2 3">
    <name type="scientific">Candidatus Mediterraneibacter faecavium</name>
    <dbReference type="NCBI Taxonomy" id="2838668"/>
    <lineage>
        <taxon>Bacteria</taxon>
        <taxon>Bacillati</taxon>
        <taxon>Bacillota</taxon>
        <taxon>Clostridia</taxon>
        <taxon>Lachnospirales</taxon>
        <taxon>Lachnospiraceae</taxon>
        <taxon>Mediterraneibacter</taxon>
    </lineage>
</organism>
<evidence type="ECO:0000313" key="3">
    <source>
        <dbReference type="Proteomes" id="UP000823902"/>
    </source>
</evidence>
<dbReference type="InterPro" id="IPR029058">
    <property type="entry name" value="AB_hydrolase_fold"/>
</dbReference>
<protein>
    <submittedName>
        <fullName evidence="2">Lysophospholipase</fullName>
    </submittedName>
</protein>
<dbReference type="PANTHER" id="PTHR11614">
    <property type="entry name" value="PHOSPHOLIPASE-RELATED"/>
    <property type="match status" value="1"/>
</dbReference>
<sequence length="316" mass="36591">MRDEFYFPSKDGNTEIHTIEWKPESEVRAVLQICHGMVEYIGRYDEFAQFLCDRGYYVVGNDHLGHGKSVQAKSEYGFFNEKYGNVCVLGDIHTLRQRTMKKYPDVPYFMLGHSMGSSLLRQYIEMYGNGLAGVVLMGTVADHKKAALAFGKRLCRIMAAFRGWHYRSKLVDDLAIGGYNKKFKPARTQADWITSDHERLEKYAADPLCTFRFTVNAYYNMFLGMMNMQRKESVYMIPKGLPVFFVSGADDPVGDFGKGVRKIYEKYQAAGIQDVTLRLYLGDRHEILNETDRQQVYEDLLEWLEWRRKNGKVCQS</sequence>
<name>A0A9D2TNK6_9FIRM</name>
<gene>
    <name evidence="2" type="ORF">H9697_12225</name>
</gene>
<dbReference type="SUPFAM" id="SSF53474">
    <property type="entry name" value="alpha/beta-Hydrolases"/>
    <property type="match status" value="1"/>
</dbReference>
<dbReference type="AlphaFoldDB" id="A0A9D2TNK6"/>
<feature type="domain" description="Serine aminopeptidase S33" evidence="1">
    <location>
        <begin position="26"/>
        <end position="292"/>
    </location>
</feature>
<dbReference type="EMBL" id="DWVY01000062">
    <property type="protein sequence ID" value="HJC75686.1"/>
    <property type="molecule type" value="Genomic_DNA"/>
</dbReference>
<dbReference type="Gene3D" id="3.40.50.1820">
    <property type="entry name" value="alpha/beta hydrolase"/>
    <property type="match status" value="1"/>
</dbReference>
<accession>A0A9D2TNK6</accession>
<reference evidence="2" key="2">
    <citation type="submission" date="2021-04" db="EMBL/GenBank/DDBJ databases">
        <authorList>
            <person name="Gilroy R."/>
        </authorList>
    </citation>
    <scope>NUCLEOTIDE SEQUENCE</scope>
    <source>
        <strain evidence="2">CHK196-7946</strain>
    </source>
</reference>
<dbReference type="InterPro" id="IPR022742">
    <property type="entry name" value="Hydrolase_4"/>
</dbReference>
<dbReference type="Proteomes" id="UP000823902">
    <property type="component" value="Unassembled WGS sequence"/>
</dbReference>